<organism evidence="5 6">
    <name type="scientific">Aquamicrobium defluvii</name>
    <dbReference type="NCBI Taxonomy" id="69279"/>
    <lineage>
        <taxon>Bacteria</taxon>
        <taxon>Pseudomonadati</taxon>
        <taxon>Pseudomonadota</taxon>
        <taxon>Alphaproteobacteria</taxon>
        <taxon>Hyphomicrobiales</taxon>
        <taxon>Phyllobacteriaceae</taxon>
        <taxon>Aquamicrobium</taxon>
    </lineage>
</organism>
<dbReference type="Proteomes" id="UP000294958">
    <property type="component" value="Unassembled WGS sequence"/>
</dbReference>
<dbReference type="OrthoDB" id="280774at2"/>
<proteinExistence type="predicted"/>
<feature type="domain" description="Exonuclease" evidence="4">
    <location>
        <begin position="3"/>
        <end position="198"/>
    </location>
</feature>
<evidence type="ECO:0000313" key="6">
    <source>
        <dbReference type="Proteomes" id="UP000294958"/>
    </source>
</evidence>
<dbReference type="PANTHER" id="PTHR30231:SF4">
    <property type="entry name" value="PROTEIN NEN2"/>
    <property type="match status" value="1"/>
</dbReference>
<dbReference type="InterPro" id="IPR012337">
    <property type="entry name" value="RNaseH-like_sf"/>
</dbReference>
<dbReference type="Pfam" id="PF00929">
    <property type="entry name" value="RNase_T"/>
    <property type="match status" value="1"/>
</dbReference>
<comment type="caution">
    <text evidence="5">The sequence shown here is derived from an EMBL/GenBank/DDBJ whole genome shotgun (WGS) entry which is preliminary data.</text>
</comment>
<dbReference type="AlphaFoldDB" id="A0A4R6YEY5"/>
<accession>A0A4R6YEY5</accession>
<keyword evidence="3" id="KW-0269">Exonuclease</keyword>
<keyword evidence="1" id="KW-0540">Nuclease</keyword>
<evidence type="ECO:0000256" key="1">
    <source>
        <dbReference type="ARBA" id="ARBA00022722"/>
    </source>
</evidence>
<dbReference type="GO" id="GO:0006259">
    <property type="term" value="P:DNA metabolic process"/>
    <property type="evidence" value="ECO:0007669"/>
    <property type="project" value="UniProtKB-ARBA"/>
</dbReference>
<keyword evidence="6" id="KW-1185">Reference proteome</keyword>
<dbReference type="RefSeq" id="WP_133675406.1">
    <property type="nucleotide sequence ID" value="NZ_SNZF01000013.1"/>
</dbReference>
<dbReference type="Gene3D" id="3.30.420.10">
    <property type="entry name" value="Ribonuclease H-like superfamily/Ribonuclease H"/>
    <property type="match status" value="1"/>
</dbReference>
<dbReference type="InterPro" id="IPR013520">
    <property type="entry name" value="Ribonucl_H"/>
</dbReference>
<dbReference type="EMBL" id="SNZF01000013">
    <property type="protein sequence ID" value="TDR34705.1"/>
    <property type="molecule type" value="Genomic_DNA"/>
</dbReference>
<reference evidence="5 6" key="1">
    <citation type="submission" date="2019-03" db="EMBL/GenBank/DDBJ databases">
        <title>Genomic Encyclopedia of Type Strains, Phase IV (KMG-IV): sequencing the most valuable type-strain genomes for metagenomic binning, comparative biology and taxonomic classification.</title>
        <authorList>
            <person name="Goeker M."/>
        </authorList>
    </citation>
    <scope>NUCLEOTIDE SEQUENCE [LARGE SCALE GENOMIC DNA]</scope>
    <source>
        <strain evidence="5 6">DSM 11603</strain>
    </source>
</reference>
<protein>
    <submittedName>
        <fullName evidence="5">DNA polymerase-3 subunit epsilon</fullName>
    </submittedName>
</protein>
<evidence type="ECO:0000256" key="2">
    <source>
        <dbReference type="ARBA" id="ARBA00022801"/>
    </source>
</evidence>
<evidence type="ECO:0000256" key="3">
    <source>
        <dbReference type="ARBA" id="ARBA00022839"/>
    </source>
</evidence>
<dbReference type="SUPFAM" id="SSF53098">
    <property type="entry name" value="Ribonuclease H-like"/>
    <property type="match status" value="1"/>
</dbReference>
<gene>
    <name evidence="5" type="ORF">DES43_113136</name>
</gene>
<dbReference type="SMART" id="SM00479">
    <property type="entry name" value="EXOIII"/>
    <property type="match status" value="1"/>
</dbReference>
<dbReference type="CDD" id="cd06127">
    <property type="entry name" value="DEDDh"/>
    <property type="match status" value="1"/>
</dbReference>
<name>A0A4R6YEY5_9HYPH</name>
<dbReference type="PANTHER" id="PTHR30231">
    <property type="entry name" value="DNA POLYMERASE III SUBUNIT EPSILON"/>
    <property type="match status" value="1"/>
</dbReference>
<dbReference type="GO" id="GO:0003676">
    <property type="term" value="F:nucleic acid binding"/>
    <property type="evidence" value="ECO:0007669"/>
    <property type="project" value="InterPro"/>
</dbReference>
<dbReference type="GO" id="GO:0008408">
    <property type="term" value="F:3'-5' exonuclease activity"/>
    <property type="evidence" value="ECO:0007669"/>
    <property type="project" value="TreeGrafter"/>
</dbReference>
<evidence type="ECO:0000313" key="5">
    <source>
        <dbReference type="EMBL" id="TDR34705.1"/>
    </source>
</evidence>
<keyword evidence="2" id="KW-0378">Hydrolase</keyword>
<dbReference type="InterPro" id="IPR036397">
    <property type="entry name" value="RNaseH_sf"/>
</dbReference>
<sequence length="228" mass="24408">MTKYAIMDTEGTGLFAFKDKETGQSIPADAPGQPRLASLSMILLDDDLTEVDEVQLYVKPDGWSMPQGEGSAGAVNGLTDEFLEANGTPINVVLDRYVQALDEGHVMVAYNAQHDMKQMRAELRRAGLDDRFHDTPNICVMRAAMALGVKKAGGGRGFPKLTDCAAHLGLVIDDAHSAKGDTRATLALFRHLHAVGALPEARVHLAKVPPSAPAVIEPLPEAALPESF</sequence>
<evidence type="ECO:0000259" key="4">
    <source>
        <dbReference type="SMART" id="SM00479"/>
    </source>
</evidence>